<dbReference type="OrthoDB" id="5080010at2759"/>
<gene>
    <name evidence="2" type="ORF">FNYG_13039</name>
</gene>
<reference evidence="2 3" key="1">
    <citation type="submission" date="2017-06" db="EMBL/GenBank/DDBJ databases">
        <title>Genome of Fusarium nygamai isolate CS10214.</title>
        <authorList>
            <person name="Gardiner D.M."/>
            <person name="Obanor F."/>
            <person name="Kazan K."/>
        </authorList>
    </citation>
    <scope>NUCLEOTIDE SEQUENCE [LARGE SCALE GENOMIC DNA]</scope>
    <source>
        <strain evidence="2 3">CS10214</strain>
    </source>
</reference>
<name>A0A2K0VUD7_GIBNY</name>
<sequence length="175" mass="20020">MSAMSQDAVEHYYAAHKLVERVEDWAKEVSIATDDMELVEPTNPETKVPRIIKSLLEQHEEARAIMNLIEEQLLKLNYELPQKEITKSPSYKHGGSSHRGGSHREYLTEDSEAQGLPSEEIWPYILLGSDSGDSFKKKKKKSKRPKTEEEKNRHINKVFIRENGILPLLDPGAQL</sequence>
<dbReference type="Proteomes" id="UP000236664">
    <property type="component" value="Unassembled WGS sequence"/>
</dbReference>
<protein>
    <submittedName>
        <fullName evidence="2">Uncharacterized protein</fullName>
    </submittedName>
</protein>
<organism evidence="2 3">
    <name type="scientific">Gibberella nygamai</name>
    <name type="common">Bean root rot disease fungus</name>
    <name type="synonym">Fusarium nygamai</name>
    <dbReference type="NCBI Taxonomy" id="42673"/>
    <lineage>
        <taxon>Eukaryota</taxon>
        <taxon>Fungi</taxon>
        <taxon>Dikarya</taxon>
        <taxon>Ascomycota</taxon>
        <taxon>Pezizomycotina</taxon>
        <taxon>Sordariomycetes</taxon>
        <taxon>Hypocreomycetidae</taxon>
        <taxon>Hypocreales</taxon>
        <taxon>Nectriaceae</taxon>
        <taxon>Fusarium</taxon>
        <taxon>Fusarium fujikuroi species complex</taxon>
    </lineage>
</organism>
<feature type="region of interest" description="Disordered" evidence="1">
    <location>
        <begin position="128"/>
        <end position="154"/>
    </location>
</feature>
<dbReference type="AlphaFoldDB" id="A0A2K0VUD7"/>
<feature type="region of interest" description="Disordered" evidence="1">
    <location>
        <begin position="86"/>
        <end position="114"/>
    </location>
</feature>
<proteinExistence type="predicted"/>
<accession>A0A2K0VUD7</accession>
<evidence type="ECO:0000313" key="2">
    <source>
        <dbReference type="EMBL" id="PNP73624.1"/>
    </source>
</evidence>
<evidence type="ECO:0000313" key="3">
    <source>
        <dbReference type="Proteomes" id="UP000236664"/>
    </source>
</evidence>
<evidence type="ECO:0000256" key="1">
    <source>
        <dbReference type="SAM" id="MobiDB-lite"/>
    </source>
</evidence>
<keyword evidence="3" id="KW-1185">Reference proteome</keyword>
<dbReference type="EMBL" id="MTQA01000256">
    <property type="protein sequence ID" value="PNP73624.1"/>
    <property type="molecule type" value="Genomic_DNA"/>
</dbReference>
<comment type="caution">
    <text evidence="2">The sequence shown here is derived from an EMBL/GenBank/DDBJ whole genome shotgun (WGS) entry which is preliminary data.</text>
</comment>